<proteinExistence type="predicted"/>
<dbReference type="AlphaFoldDB" id="A0A6V8MFM3"/>
<dbReference type="RefSeq" id="WP_183353607.1">
    <property type="nucleotide sequence ID" value="NZ_BLXX01000002.1"/>
</dbReference>
<sequence>MGRSKVQVNLGRMKSAETVSFSRMLSAKLAGNPDFPEPYPSYVTPLVQLDQNTNELETASYAAQNRDVLLIAKKNQWHEVVKNDLATVLGHCELAANGNLEALQRLGLRIRVPKKKSTVRAPTGETSLSVVQLAGGRLICKVGKPCRNGAVEVESCSGDPSDEMNWQRDGIYLNAQFELAGKNPGTKYGVRARCIGPNGPGPWSPYVFIIAI</sequence>
<name>A0A6V8MFM3_9BACT</name>
<evidence type="ECO:0000313" key="2">
    <source>
        <dbReference type="Proteomes" id="UP000556026"/>
    </source>
</evidence>
<gene>
    <name evidence="1" type="ORF">GMST_10820</name>
</gene>
<dbReference type="Proteomes" id="UP000556026">
    <property type="component" value="Unassembled WGS sequence"/>
</dbReference>
<dbReference type="EMBL" id="BLXX01000002">
    <property type="protein sequence ID" value="GFO58757.1"/>
    <property type="molecule type" value="Genomic_DNA"/>
</dbReference>
<accession>A0A6V8MFM3</accession>
<keyword evidence="2" id="KW-1185">Reference proteome</keyword>
<comment type="caution">
    <text evidence="1">The sequence shown here is derived from an EMBL/GenBank/DDBJ whole genome shotgun (WGS) entry which is preliminary data.</text>
</comment>
<reference evidence="2" key="1">
    <citation type="submission" date="2020-06" db="EMBL/GenBank/DDBJ databases">
        <title>Draft genomic sequence of Geomonas sp. Red330.</title>
        <authorList>
            <person name="Itoh H."/>
            <person name="Zhenxing X."/>
            <person name="Ushijima N."/>
            <person name="Masuda Y."/>
            <person name="Shiratori Y."/>
            <person name="Senoo K."/>
        </authorList>
    </citation>
    <scope>NUCLEOTIDE SEQUENCE [LARGE SCALE GENOMIC DNA]</scope>
    <source>
        <strain evidence="2">Red330</strain>
    </source>
</reference>
<organism evidence="1 2">
    <name type="scientific">Geomonas silvestris</name>
    <dbReference type="NCBI Taxonomy" id="2740184"/>
    <lineage>
        <taxon>Bacteria</taxon>
        <taxon>Pseudomonadati</taxon>
        <taxon>Thermodesulfobacteriota</taxon>
        <taxon>Desulfuromonadia</taxon>
        <taxon>Geobacterales</taxon>
        <taxon>Geobacteraceae</taxon>
        <taxon>Geomonas</taxon>
    </lineage>
</organism>
<evidence type="ECO:0008006" key="3">
    <source>
        <dbReference type="Google" id="ProtNLM"/>
    </source>
</evidence>
<dbReference type="InterPro" id="IPR036116">
    <property type="entry name" value="FN3_sf"/>
</dbReference>
<protein>
    <recommendedName>
        <fullName evidence="3">Fibronectin type-III domain-containing protein</fullName>
    </recommendedName>
</protein>
<dbReference type="SUPFAM" id="SSF49265">
    <property type="entry name" value="Fibronectin type III"/>
    <property type="match status" value="1"/>
</dbReference>
<evidence type="ECO:0000313" key="1">
    <source>
        <dbReference type="EMBL" id="GFO58757.1"/>
    </source>
</evidence>